<evidence type="ECO:0000313" key="8">
    <source>
        <dbReference type="Proteomes" id="UP000528964"/>
    </source>
</evidence>
<evidence type="ECO:0000256" key="5">
    <source>
        <dbReference type="ARBA" id="ARBA00023163"/>
    </source>
</evidence>
<dbReference type="Pfam" id="PF03466">
    <property type="entry name" value="LysR_substrate"/>
    <property type="match status" value="1"/>
</dbReference>
<comment type="caution">
    <text evidence="7">The sequence shown here is derived from an EMBL/GenBank/DDBJ whole genome shotgun (WGS) entry which is preliminary data.</text>
</comment>
<dbReference type="InterPro" id="IPR036390">
    <property type="entry name" value="WH_DNA-bd_sf"/>
</dbReference>
<evidence type="ECO:0000256" key="1">
    <source>
        <dbReference type="ARBA" id="ARBA00009437"/>
    </source>
</evidence>
<dbReference type="Gene3D" id="1.10.10.10">
    <property type="entry name" value="Winged helix-like DNA-binding domain superfamily/Winged helix DNA-binding domain"/>
    <property type="match status" value="1"/>
</dbReference>
<keyword evidence="4" id="KW-0010">Activator</keyword>
<dbReference type="SUPFAM" id="SSF46785">
    <property type="entry name" value="Winged helix' DNA-binding domain"/>
    <property type="match status" value="1"/>
</dbReference>
<gene>
    <name evidence="7" type="ORF">GGR24_002056</name>
</gene>
<dbReference type="PRINTS" id="PR00039">
    <property type="entry name" value="HTHLYSR"/>
</dbReference>
<dbReference type="PROSITE" id="PS50931">
    <property type="entry name" value="HTH_LYSR"/>
    <property type="match status" value="1"/>
</dbReference>
<dbReference type="InterPro" id="IPR036388">
    <property type="entry name" value="WH-like_DNA-bd_sf"/>
</dbReference>
<keyword evidence="2" id="KW-0805">Transcription regulation</keyword>
<evidence type="ECO:0000256" key="2">
    <source>
        <dbReference type="ARBA" id="ARBA00023015"/>
    </source>
</evidence>
<dbReference type="SUPFAM" id="SSF53850">
    <property type="entry name" value="Periplasmic binding protein-like II"/>
    <property type="match status" value="1"/>
</dbReference>
<dbReference type="GO" id="GO:0003700">
    <property type="term" value="F:DNA-binding transcription factor activity"/>
    <property type="evidence" value="ECO:0007669"/>
    <property type="project" value="InterPro"/>
</dbReference>
<proteinExistence type="inferred from homology"/>
<dbReference type="InterPro" id="IPR005119">
    <property type="entry name" value="LysR_subst-bd"/>
</dbReference>
<dbReference type="PANTHER" id="PTHR30346:SF26">
    <property type="entry name" value="HYDROGEN PEROXIDE-INDUCIBLE GENES ACTIVATOR"/>
    <property type="match status" value="1"/>
</dbReference>
<evidence type="ECO:0000259" key="6">
    <source>
        <dbReference type="PROSITE" id="PS50931"/>
    </source>
</evidence>
<dbReference type="FunFam" id="1.10.10.10:FF:000001">
    <property type="entry name" value="LysR family transcriptional regulator"/>
    <property type="match status" value="1"/>
</dbReference>
<evidence type="ECO:0000256" key="3">
    <source>
        <dbReference type="ARBA" id="ARBA00023125"/>
    </source>
</evidence>
<keyword evidence="3" id="KW-0238">DNA-binding</keyword>
<dbReference type="CDD" id="cd08411">
    <property type="entry name" value="PBP2_OxyR"/>
    <property type="match status" value="1"/>
</dbReference>
<keyword evidence="5" id="KW-0804">Transcription</keyword>
<dbReference type="RefSeq" id="WP_183395266.1">
    <property type="nucleotide sequence ID" value="NZ_JACIDR010000003.1"/>
</dbReference>
<comment type="similarity">
    <text evidence="1">Belongs to the LysR transcriptional regulatory family.</text>
</comment>
<name>A0A7W6CYI0_9HYPH</name>
<keyword evidence="8" id="KW-1185">Reference proteome</keyword>
<dbReference type="PANTHER" id="PTHR30346">
    <property type="entry name" value="TRANSCRIPTIONAL DUAL REGULATOR HCAR-RELATED"/>
    <property type="match status" value="1"/>
</dbReference>
<dbReference type="Proteomes" id="UP000528964">
    <property type="component" value="Unassembled WGS sequence"/>
</dbReference>
<accession>A0A7W6CYI0</accession>
<sequence length="308" mass="33257">MLNVSLRQLRYFVALAETASFSKAARRVGVSQSTLSGAIQEMETELGARLAERAGRRFELTAEGALLAARASEILAEVEDLPSLLARAGRPLTSRLRLGVIPSVAPFLLPRALPSIRGAFPELAISVREGLSRSLIADIRTGELDAAIIALPFTAHGLAVEPFWRDRFLLAVNSRHRLAQRGEIAAEELAEERVLLLEPGHCLRDQVLSLTGASFAHEGGDLKAMSLMTLVQMAANDLGVTFLPEIAIAAGIAEGAPLALIPCRGERSSRELALIWRERASRAPEYHVLARHLGELCRAHFGGGTRAE</sequence>
<evidence type="ECO:0000256" key="4">
    <source>
        <dbReference type="ARBA" id="ARBA00023159"/>
    </source>
</evidence>
<dbReference type="Pfam" id="PF00126">
    <property type="entry name" value="HTH_1"/>
    <property type="match status" value="1"/>
</dbReference>
<dbReference type="InterPro" id="IPR000847">
    <property type="entry name" value="LysR_HTH_N"/>
</dbReference>
<dbReference type="GO" id="GO:0032993">
    <property type="term" value="C:protein-DNA complex"/>
    <property type="evidence" value="ECO:0007669"/>
    <property type="project" value="TreeGrafter"/>
</dbReference>
<reference evidence="7 8" key="1">
    <citation type="submission" date="2020-08" db="EMBL/GenBank/DDBJ databases">
        <title>Genomic Encyclopedia of Type Strains, Phase IV (KMG-IV): sequencing the most valuable type-strain genomes for metagenomic binning, comparative biology and taxonomic classification.</title>
        <authorList>
            <person name="Goeker M."/>
        </authorList>
    </citation>
    <scope>NUCLEOTIDE SEQUENCE [LARGE SCALE GENOMIC DNA]</scope>
    <source>
        <strain evidence="7 8">DSM 25481</strain>
    </source>
</reference>
<dbReference type="EMBL" id="JACIDR010000003">
    <property type="protein sequence ID" value="MBB3973386.1"/>
    <property type="molecule type" value="Genomic_DNA"/>
</dbReference>
<evidence type="ECO:0000313" key="7">
    <source>
        <dbReference type="EMBL" id="MBB3973386.1"/>
    </source>
</evidence>
<dbReference type="GO" id="GO:0003677">
    <property type="term" value="F:DNA binding"/>
    <property type="evidence" value="ECO:0007669"/>
    <property type="project" value="UniProtKB-KW"/>
</dbReference>
<dbReference type="AlphaFoldDB" id="A0A7W6CYI0"/>
<feature type="domain" description="HTH lysR-type" evidence="6">
    <location>
        <begin position="4"/>
        <end position="61"/>
    </location>
</feature>
<dbReference type="Gene3D" id="3.40.190.10">
    <property type="entry name" value="Periplasmic binding protein-like II"/>
    <property type="match status" value="2"/>
</dbReference>
<protein>
    <submittedName>
        <fullName evidence="7">LysR family hydrogen peroxide-inducible transcriptional activator</fullName>
    </submittedName>
</protein>
<organism evidence="7 8">
    <name type="scientific">Hansschlegelia beijingensis</name>
    <dbReference type="NCBI Taxonomy" id="1133344"/>
    <lineage>
        <taxon>Bacteria</taxon>
        <taxon>Pseudomonadati</taxon>
        <taxon>Pseudomonadota</taxon>
        <taxon>Alphaproteobacteria</taxon>
        <taxon>Hyphomicrobiales</taxon>
        <taxon>Methylopilaceae</taxon>
        <taxon>Hansschlegelia</taxon>
    </lineage>
</organism>